<comment type="caution">
    <text evidence="2">The sequence shown here is derived from an EMBL/GenBank/DDBJ whole genome shotgun (WGS) entry which is preliminary data.</text>
</comment>
<keyword evidence="1" id="KW-0472">Membrane</keyword>
<dbReference type="Proteomes" id="UP000243579">
    <property type="component" value="Unassembled WGS sequence"/>
</dbReference>
<proteinExistence type="predicted"/>
<organism evidence="2 3">
    <name type="scientific">Achlya hypogyna</name>
    <name type="common">Oomycete</name>
    <name type="synonym">Protoachlya hypogyna</name>
    <dbReference type="NCBI Taxonomy" id="1202772"/>
    <lineage>
        <taxon>Eukaryota</taxon>
        <taxon>Sar</taxon>
        <taxon>Stramenopiles</taxon>
        <taxon>Oomycota</taxon>
        <taxon>Saprolegniomycetes</taxon>
        <taxon>Saprolegniales</taxon>
        <taxon>Achlyaceae</taxon>
        <taxon>Achlya</taxon>
    </lineage>
</organism>
<accession>A0A1V9YWL6</accession>
<keyword evidence="1" id="KW-1133">Transmembrane helix</keyword>
<name>A0A1V9YWL6_ACHHY</name>
<keyword evidence="1" id="KW-0812">Transmembrane</keyword>
<feature type="transmembrane region" description="Helical" evidence="1">
    <location>
        <begin position="25"/>
        <end position="46"/>
    </location>
</feature>
<keyword evidence="3" id="KW-1185">Reference proteome</keyword>
<dbReference type="EMBL" id="JNBR01000670">
    <property type="protein sequence ID" value="OQR90126.1"/>
    <property type="molecule type" value="Genomic_DNA"/>
</dbReference>
<sequence length="396" mass="43907">MQAPHVHLIYAPPTRWERLLEGAGIVYLVASLFSSYYCLVLFAPYLDNNFFWPDFDSSSSAMTSVVNSHLADVPPPSSIVVPHAYVVTSPLGTENPIYPRLVLHTDLTTVEAGIANLRRLDTSLVLYLMTSYCWADLDRRWSLAHTLTRQRRCIDSYTTNAAVHLEAVLRNTDLTAWRLQHEALFTMRIGAAVQVLPGGAAWLENIWSHSLATSATEATVWRQANLTYFDLAYSNRVTFGIQESVVVTNAFGYAKMFNVKSLATGPRGAWTTSYLLSVLAYDFVGPAANESLVRGSSTFFGTANPDCIQSYVLGSPLNAVQTVIYKQLGPLTTIDERWFSCNLGTGFDKNSVIFGDLRGHSQFVVDTHACVMESRKLGVLWRSPSLLKTSAEVKAR</sequence>
<evidence type="ECO:0000313" key="2">
    <source>
        <dbReference type="EMBL" id="OQR90126.1"/>
    </source>
</evidence>
<dbReference type="AlphaFoldDB" id="A0A1V9YWL6"/>
<evidence type="ECO:0000256" key="1">
    <source>
        <dbReference type="SAM" id="Phobius"/>
    </source>
</evidence>
<evidence type="ECO:0000313" key="3">
    <source>
        <dbReference type="Proteomes" id="UP000243579"/>
    </source>
</evidence>
<gene>
    <name evidence="2" type="ORF">ACHHYP_20236</name>
</gene>
<dbReference type="OrthoDB" id="79307at2759"/>
<reference evidence="2 3" key="1">
    <citation type="journal article" date="2014" name="Genome Biol. Evol.">
        <title>The secreted proteins of Achlya hypogyna and Thraustotheca clavata identify the ancestral oomycete secretome and reveal gene acquisitions by horizontal gene transfer.</title>
        <authorList>
            <person name="Misner I."/>
            <person name="Blouin N."/>
            <person name="Leonard G."/>
            <person name="Richards T.A."/>
            <person name="Lane C.E."/>
        </authorList>
    </citation>
    <scope>NUCLEOTIDE SEQUENCE [LARGE SCALE GENOMIC DNA]</scope>
    <source>
        <strain evidence="2 3">ATCC 48635</strain>
    </source>
</reference>
<protein>
    <submittedName>
        <fullName evidence="2">Uncharacterized protein</fullName>
    </submittedName>
</protein>